<protein>
    <submittedName>
        <fullName evidence="2">Antidote-toxin recognition MazE family protein</fullName>
    </submittedName>
</protein>
<feature type="domain" description="SpoVT-AbrB" evidence="1">
    <location>
        <begin position="8"/>
        <end position="51"/>
    </location>
</feature>
<dbReference type="InterPro" id="IPR037914">
    <property type="entry name" value="SpoVT-AbrB_sf"/>
</dbReference>
<dbReference type="SMART" id="SM00966">
    <property type="entry name" value="SpoVT_AbrB"/>
    <property type="match status" value="1"/>
</dbReference>
<dbReference type="Proteomes" id="UP000030635">
    <property type="component" value="Chromosome"/>
</dbReference>
<dbReference type="Pfam" id="PF04014">
    <property type="entry name" value="MazE_antitoxin"/>
    <property type="match status" value="1"/>
</dbReference>
<gene>
    <name evidence="2" type="ORF">U729_693</name>
</gene>
<dbReference type="OrthoDB" id="9782993at2"/>
<dbReference type="PANTHER" id="PTHR36432">
    <property type="match status" value="1"/>
</dbReference>
<dbReference type="GO" id="GO:0003677">
    <property type="term" value="F:DNA binding"/>
    <property type="evidence" value="ECO:0007669"/>
    <property type="project" value="InterPro"/>
</dbReference>
<name>A0A0A7FUB5_9CLOT</name>
<evidence type="ECO:0000313" key="2">
    <source>
        <dbReference type="EMBL" id="AIY83173.1"/>
    </source>
</evidence>
<keyword evidence="3" id="KW-1185">Reference proteome</keyword>
<dbReference type="InterPro" id="IPR007159">
    <property type="entry name" value="SpoVT-AbrB_dom"/>
</dbReference>
<organism evidence="2 3">
    <name type="scientific">Clostridium baratii str. Sullivan</name>
    <dbReference type="NCBI Taxonomy" id="1415775"/>
    <lineage>
        <taxon>Bacteria</taxon>
        <taxon>Bacillati</taxon>
        <taxon>Bacillota</taxon>
        <taxon>Clostridia</taxon>
        <taxon>Eubacteriales</taxon>
        <taxon>Clostridiaceae</taxon>
        <taxon>Clostridium</taxon>
    </lineage>
</organism>
<dbReference type="eggNOG" id="COG2002">
    <property type="taxonomic scope" value="Bacteria"/>
</dbReference>
<dbReference type="KEGG" id="cbv:U729_693"/>
<dbReference type="HOGENOM" id="CLU_158484_0_1_9"/>
<dbReference type="Gene3D" id="2.10.260.10">
    <property type="match status" value="1"/>
</dbReference>
<dbReference type="EMBL" id="CP006905">
    <property type="protein sequence ID" value="AIY83173.1"/>
    <property type="molecule type" value="Genomic_DNA"/>
</dbReference>
<evidence type="ECO:0000259" key="1">
    <source>
        <dbReference type="SMART" id="SM00966"/>
    </source>
</evidence>
<reference evidence="2 3" key="1">
    <citation type="journal article" date="2015" name="Infect. Genet. Evol.">
        <title>Genomic sequences of six botulinum neurotoxin-producing strains representing three clostridial species illustrate the mobility and diversity of botulinum neurotoxin genes.</title>
        <authorList>
            <person name="Smith T.J."/>
            <person name="Hill K.K."/>
            <person name="Xie G."/>
            <person name="Foley B.T."/>
            <person name="Williamson C.H."/>
            <person name="Foster J.T."/>
            <person name="Johnson S.L."/>
            <person name="Chertkov O."/>
            <person name="Teshima H."/>
            <person name="Gibbons H.S."/>
            <person name="Johnsky L.A."/>
            <person name="Karavis M.A."/>
            <person name="Smith L.A."/>
        </authorList>
    </citation>
    <scope>NUCLEOTIDE SEQUENCE [LARGE SCALE GENOMIC DNA]</scope>
    <source>
        <strain evidence="2">Sullivan</strain>
    </source>
</reference>
<dbReference type="PANTHER" id="PTHR36432:SF4">
    <property type="entry name" value="TRANSITION STATE REGULATOR ABH-RELATED"/>
    <property type="match status" value="1"/>
</dbReference>
<proteinExistence type="predicted"/>
<dbReference type="AlphaFoldDB" id="A0A0A7FUB5"/>
<dbReference type="SUPFAM" id="SSF89447">
    <property type="entry name" value="AbrB/MazE/MraZ-like"/>
    <property type="match status" value="1"/>
</dbReference>
<dbReference type="InterPro" id="IPR052731">
    <property type="entry name" value="B_subtilis_Trans_State_Reg"/>
</dbReference>
<dbReference type="RefSeq" id="WP_039311652.1">
    <property type="nucleotide sequence ID" value="NZ_CP006905.1"/>
</dbReference>
<accession>A0A0A7FUB5</accession>
<sequence>MKDTGIIRRIDELGRIVIPSDLKNKFDINTKDSIAIFVEGTGIILKRYIRGCIFCGESRNTTEFKGKTLCMNCLKEIQTK</sequence>
<evidence type="ECO:0000313" key="3">
    <source>
        <dbReference type="Proteomes" id="UP000030635"/>
    </source>
</evidence>